<dbReference type="Gene3D" id="3.10.180.10">
    <property type="entry name" value="2,3-Dihydroxybiphenyl 1,2-Dioxygenase, domain 1"/>
    <property type="match status" value="1"/>
</dbReference>
<dbReference type="EMBL" id="JAGYPJ010000001">
    <property type="protein sequence ID" value="MBS4201161.1"/>
    <property type="molecule type" value="Genomic_DNA"/>
</dbReference>
<comment type="caution">
    <text evidence="2">The sequence shown here is derived from an EMBL/GenBank/DDBJ whole genome shotgun (WGS) entry which is preliminary data.</text>
</comment>
<evidence type="ECO:0000313" key="3">
    <source>
        <dbReference type="Proteomes" id="UP000682713"/>
    </source>
</evidence>
<dbReference type="InterPro" id="IPR004360">
    <property type="entry name" value="Glyas_Fos-R_dOase_dom"/>
</dbReference>
<dbReference type="AlphaFoldDB" id="A0A942TMS7"/>
<dbReference type="InterPro" id="IPR029068">
    <property type="entry name" value="Glyas_Bleomycin-R_OHBP_Dase"/>
</dbReference>
<evidence type="ECO:0000259" key="1">
    <source>
        <dbReference type="PROSITE" id="PS51819"/>
    </source>
</evidence>
<organism evidence="2 3">
    <name type="scientific">Lederbergia citrisecunda</name>
    <dbReference type="NCBI Taxonomy" id="2833583"/>
    <lineage>
        <taxon>Bacteria</taxon>
        <taxon>Bacillati</taxon>
        <taxon>Bacillota</taxon>
        <taxon>Bacilli</taxon>
        <taxon>Bacillales</taxon>
        <taxon>Bacillaceae</taxon>
        <taxon>Lederbergia</taxon>
    </lineage>
</organism>
<dbReference type="Proteomes" id="UP000682713">
    <property type="component" value="Unassembled WGS sequence"/>
</dbReference>
<dbReference type="SUPFAM" id="SSF54593">
    <property type="entry name" value="Glyoxalase/Bleomycin resistance protein/Dihydroxybiphenyl dioxygenase"/>
    <property type="match status" value="1"/>
</dbReference>
<dbReference type="InterPro" id="IPR037523">
    <property type="entry name" value="VOC_core"/>
</dbReference>
<dbReference type="CDD" id="cd06587">
    <property type="entry name" value="VOC"/>
    <property type="match status" value="1"/>
</dbReference>
<keyword evidence="3" id="KW-1185">Reference proteome</keyword>
<sequence>MVQQQTVSYVKGINCIYLPVSNIHESAKWYTENLHLELLKEVHEHSTQAQLKISSEQTIFLIKVATTFNLTYFEVDGNEQCVLTLEVPNIKQLHEKLRANLIEVEDIQDNQGCGLTFAIKDPDGNKIDIWGGWA</sequence>
<name>A0A942TMS7_9BACI</name>
<dbReference type="PROSITE" id="PS51819">
    <property type="entry name" value="VOC"/>
    <property type="match status" value="1"/>
</dbReference>
<evidence type="ECO:0000313" key="2">
    <source>
        <dbReference type="EMBL" id="MBS4201161.1"/>
    </source>
</evidence>
<gene>
    <name evidence="2" type="ORF">KHA93_16095</name>
</gene>
<reference evidence="2 3" key="1">
    <citation type="submission" date="2021-05" db="EMBL/GenBank/DDBJ databases">
        <title>Novel Bacillus species.</title>
        <authorList>
            <person name="Liu G."/>
        </authorList>
    </citation>
    <scope>NUCLEOTIDE SEQUENCE [LARGE SCALE GENOMIC DNA]</scope>
    <source>
        <strain evidence="2 3">FJAT-49732</strain>
    </source>
</reference>
<dbReference type="RefSeq" id="WP_213111667.1">
    <property type="nucleotide sequence ID" value="NZ_JAGYPJ010000001.1"/>
</dbReference>
<proteinExistence type="predicted"/>
<protein>
    <submittedName>
        <fullName evidence="2">VOC family protein</fullName>
    </submittedName>
</protein>
<accession>A0A942TMS7</accession>
<dbReference type="Pfam" id="PF00903">
    <property type="entry name" value="Glyoxalase"/>
    <property type="match status" value="1"/>
</dbReference>
<feature type="domain" description="VOC" evidence="1">
    <location>
        <begin position="12"/>
        <end position="132"/>
    </location>
</feature>